<name>X1KH84_9ZZZZ</name>
<evidence type="ECO:0008006" key="2">
    <source>
        <dbReference type="Google" id="ProtNLM"/>
    </source>
</evidence>
<gene>
    <name evidence="1" type="ORF">S06H3_21476</name>
</gene>
<sequence length="252" mass="29553">NEDKVDYGLYKSSIPAVYTHQFMNNGGLSGWGSLFHEITHHFIKLNYRDSPAWFNEGLACFLGEQTRIVKGKLTVGRPNPWREQILRNEIEEGRRPNIRRLFSSLTEQFHDWDLGCHFARAFFYWLHETGQLEQYLKNVREKGYELSVLEETVSKSYGRINIGLSKFIKKNCYAGAYLKDGQQAKDEEQKKQAFLKALELKPDYQAARLELAECYYQSKDYEKCRENLKQILDGPESIKYRRAASLMANTYY</sequence>
<accession>X1KH84</accession>
<feature type="non-terminal residue" evidence="1">
    <location>
        <position position="1"/>
    </location>
</feature>
<feature type="non-terminal residue" evidence="1">
    <location>
        <position position="252"/>
    </location>
</feature>
<dbReference type="AlphaFoldDB" id="X1KH84"/>
<reference evidence="1" key="1">
    <citation type="journal article" date="2014" name="Front. Microbiol.">
        <title>High frequency of phylogenetically diverse reductive dehalogenase-homologous genes in deep subseafloor sedimentary metagenomes.</title>
        <authorList>
            <person name="Kawai M."/>
            <person name="Futagami T."/>
            <person name="Toyoda A."/>
            <person name="Takaki Y."/>
            <person name="Nishi S."/>
            <person name="Hori S."/>
            <person name="Arai W."/>
            <person name="Tsubouchi T."/>
            <person name="Morono Y."/>
            <person name="Uchiyama I."/>
            <person name="Ito T."/>
            <person name="Fujiyama A."/>
            <person name="Inagaki F."/>
            <person name="Takami H."/>
        </authorList>
    </citation>
    <scope>NUCLEOTIDE SEQUENCE</scope>
    <source>
        <strain evidence="1">Expedition CK06-06</strain>
    </source>
</reference>
<evidence type="ECO:0000313" key="1">
    <source>
        <dbReference type="EMBL" id="GAI06038.1"/>
    </source>
</evidence>
<protein>
    <recommendedName>
        <fullName evidence="2">Peptidase MA-like domain-containing protein</fullName>
    </recommendedName>
</protein>
<dbReference type="Gene3D" id="1.25.40.10">
    <property type="entry name" value="Tetratricopeptide repeat domain"/>
    <property type="match status" value="1"/>
</dbReference>
<dbReference type="Pfam" id="PF14559">
    <property type="entry name" value="TPR_19"/>
    <property type="match status" value="1"/>
</dbReference>
<organism evidence="1">
    <name type="scientific">marine sediment metagenome</name>
    <dbReference type="NCBI Taxonomy" id="412755"/>
    <lineage>
        <taxon>unclassified sequences</taxon>
        <taxon>metagenomes</taxon>
        <taxon>ecological metagenomes</taxon>
    </lineage>
</organism>
<dbReference type="InterPro" id="IPR011990">
    <property type="entry name" value="TPR-like_helical_dom_sf"/>
</dbReference>
<dbReference type="SUPFAM" id="SSF48452">
    <property type="entry name" value="TPR-like"/>
    <property type="match status" value="1"/>
</dbReference>
<dbReference type="EMBL" id="BARV01011286">
    <property type="protein sequence ID" value="GAI06038.1"/>
    <property type="molecule type" value="Genomic_DNA"/>
</dbReference>
<proteinExistence type="predicted"/>
<comment type="caution">
    <text evidence="1">The sequence shown here is derived from an EMBL/GenBank/DDBJ whole genome shotgun (WGS) entry which is preliminary data.</text>
</comment>